<dbReference type="EMBL" id="JBEPSD010000001">
    <property type="protein sequence ID" value="MET4569714.1"/>
    <property type="molecule type" value="Genomic_DNA"/>
</dbReference>
<feature type="transmembrane region" description="Helical" evidence="5">
    <location>
        <begin position="166"/>
        <end position="191"/>
    </location>
</feature>
<accession>A0ABV2PXE5</accession>
<feature type="transmembrane region" description="Helical" evidence="5">
    <location>
        <begin position="35"/>
        <end position="58"/>
    </location>
</feature>
<proteinExistence type="predicted"/>
<dbReference type="InterPro" id="IPR006977">
    <property type="entry name" value="Yip1_dom"/>
</dbReference>
<reference evidence="7 8" key="1">
    <citation type="submission" date="2024-06" db="EMBL/GenBank/DDBJ databases">
        <title>Sorghum-associated microbial communities from plants grown in Nebraska, USA.</title>
        <authorList>
            <person name="Schachtman D."/>
        </authorList>
    </citation>
    <scope>NUCLEOTIDE SEQUENCE [LARGE SCALE GENOMIC DNA]</scope>
    <source>
        <strain evidence="7 8">1757</strain>
    </source>
</reference>
<keyword evidence="2 5" id="KW-0812">Transmembrane</keyword>
<dbReference type="RefSeq" id="WP_354549577.1">
    <property type="nucleotide sequence ID" value="NZ_JBEPSD010000001.1"/>
</dbReference>
<keyword evidence="4 5" id="KW-0472">Membrane</keyword>
<evidence type="ECO:0000259" key="6">
    <source>
        <dbReference type="Pfam" id="PF04893"/>
    </source>
</evidence>
<sequence length="421" mass="43658">MDFGKIIERIKAILTTPRTEWPAAAAEPATVQSLYAGYIAIVAALPIIAGFIKGSLIGTSAFGITVRTPIGMGIVGMVLHYVLALVIVYVVALIINALAPTFGGQKDMVQALKTVAYAWTASWIAGIAVIVPWLGWLIAIAGAVYAIYLLYLGLPHTMKCPPEKAGGYTAVSVIIAIVLSWIVGAIVVGVVGTAAMTGAAMGGMHVTGSNGDSVTIDSDSALGKLAAMGQRAEQASKELDAAQKSGDGQAQSAAMGKMMGAMAGSNGNVEALAPDQIKAFLPDSLGNLKRSSLSAERNSAMGMQISQASANYAADNGQHVTLEVSDTGGAKGFMSLAAAMAPEEEKQTDHGYEKTYSADGNLVHEEWDTQSKYGEYSVVVGKRFTVKANGNVDSIDQLKQAVASIDLGKLESLKDAGVKAN</sequence>
<evidence type="ECO:0000313" key="8">
    <source>
        <dbReference type="Proteomes" id="UP001549251"/>
    </source>
</evidence>
<feature type="transmembrane region" description="Helical" evidence="5">
    <location>
        <begin position="78"/>
        <end position="99"/>
    </location>
</feature>
<evidence type="ECO:0000256" key="2">
    <source>
        <dbReference type="ARBA" id="ARBA00022692"/>
    </source>
</evidence>
<gene>
    <name evidence="7" type="ORF">ABIE04_002041</name>
</gene>
<feature type="transmembrane region" description="Helical" evidence="5">
    <location>
        <begin position="111"/>
        <end position="130"/>
    </location>
</feature>
<evidence type="ECO:0000256" key="1">
    <source>
        <dbReference type="ARBA" id="ARBA00004141"/>
    </source>
</evidence>
<evidence type="ECO:0000313" key="7">
    <source>
        <dbReference type="EMBL" id="MET4569714.1"/>
    </source>
</evidence>
<evidence type="ECO:0000256" key="4">
    <source>
        <dbReference type="ARBA" id="ARBA00023136"/>
    </source>
</evidence>
<organism evidence="7 8">
    <name type="scientific">Rhodanobacter soli</name>
    <dbReference type="NCBI Taxonomy" id="590609"/>
    <lineage>
        <taxon>Bacteria</taxon>
        <taxon>Pseudomonadati</taxon>
        <taxon>Pseudomonadota</taxon>
        <taxon>Gammaproteobacteria</taxon>
        <taxon>Lysobacterales</taxon>
        <taxon>Rhodanobacteraceae</taxon>
        <taxon>Rhodanobacter</taxon>
    </lineage>
</organism>
<keyword evidence="3 5" id="KW-1133">Transmembrane helix</keyword>
<protein>
    <recommendedName>
        <fullName evidence="6">Yip1 domain-containing protein</fullName>
    </recommendedName>
</protein>
<feature type="domain" description="Yip1" evidence="6">
    <location>
        <begin position="12"/>
        <end position="181"/>
    </location>
</feature>
<dbReference type="Proteomes" id="UP001549251">
    <property type="component" value="Unassembled WGS sequence"/>
</dbReference>
<feature type="transmembrane region" description="Helical" evidence="5">
    <location>
        <begin position="136"/>
        <end position="154"/>
    </location>
</feature>
<evidence type="ECO:0000256" key="3">
    <source>
        <dbReference type="ARBA" id="ARBA00022989"/>
    </source>
</evidence>
<comment type="caution">
    <text evidence="7">The sequence shown here is derived from an EMBL/GenBank/DDBJ whole genome shotgun (WGS) entry which is preliminary data.</text>
</comment>
<comment type="subcellular location">
    <subcellularLocation>
        <location evidence="1">Membrane</location>
        <topology evidence="1">Multi-pass membrane protein</topology>
    </subcellularLocation>
</comment>
<evidence type="ECO:0000256" key="5">
    <source>
        <dbReference type="SAM" id="Phobius"/>
    </source>
</evidence>
<dbReference type="Pfam" id="PF04893">
    <property type="entry name" value="Yip1"/>
    <property type="match status" value="1"/>
</dbReference>
<name>A0ABV2PXE5_9GAMM</name>
<keyword evidence="8" id="KW-1185">Reference proteome</keyword>